<dbReference type="Gene3D" id="3.30.565.10">
    <property type="entry name" value="Histidine kinase-like ATPase, C-terminal domain"/>
    <property type="match status" value="1"/>
</dbReference>
<keyword evidence="7" id="KW-0812">Transmembrane</keyword>
<dbReference type="SUPFAM" id="SSF55785">
    <property type="entry name" value="PYP-like sensor domain (PAS domain)"/>
    <property type="match status" value="1"/>
</dbReference>
<comment type="caution">
    <text evidence="9">The sequence shown here is derived from an EMBL/GenBank/DDBJ whole genome shotgun (WGS) entry which is preliminary data.</text>
</comment>
<dbReference type="GO" id="GO:0000155">
    <property type="term" value="F:phosphorelay sensor kinase activity"/>
    <property type="evidence" value="ECO:0007669"/>
    <property type="project" value="InterPro"/>
</dbReference>
<keyword evidence="7" id="KW-1133">Transmembrane helix</keyword>
<dbReference type="SUPFAM" id="SSF47384">
    <property type="entry name" value="Homodimeric domain of signal transducing histidine kinase"/>
    <property type="match status" value="1"/>
</dbReference>
<feature type="transmembrane region" description="Helical" evidence="7">
    <location>
        <begin position="65"/>
        <end position="88"/>
    </location>
</feature>
<dbReference type="OrthoDB" id="340007at2"/>
<feature type="transmembrane region" description="Helical" evidence="7">
    <location>
        <begin position="144"/>
        <end position="166"/>
    </location>
</feature>
<feature type="transmembrane region" description="Helical" evidence="7">
    <location>
        <begin position="33"/>
        <end position="53"/>
    </location>
</feature>
<protein>
    <recommendedName>
        <fullName evidence="2">histidine kinase</fullName>
        <ecNumber evidence="2">2.7.13.3</ecNumber>
    </recommendedName>
</protein>
<dbReference type="InterPro" id="IPR036097">
    <property type="entry name" value="HisK_dim/P_sf"/>
</dbReference>
<proteinExistence type="predicted"/>
<dbReference type="GO" id="GO:0006355">
    <property type="term" value="P:regulation of DNA-templated transcription"/>
    <property type="evidence" value="ECO:0007669"/>
    <property type="project" value="InterPro"/>
</dbReference>
<dbReference type="PANTHER" id="PTHR43711">
    <property type="entry name" value="TWO-COMPONENT HISTIDINE KINASE"/>
    <property type="match status" value="1"/>
</dbReference>
<dbReference type="CDD" id="cd00082">
    <property type="entry name" value="HisKA"/>
    <property type="match status" value="1"/>
</dbReference>
<keyword evidence="3" id="KW-0597">Phosphoprotein</keyword>
<evidence type="ECO:0000256" key="5">
    <source>
        <dbReference type="ARBA" id="ARBA00022777"/>
    </source>
</evidence>
<feature type="transmembrane region" description="Helical" evidence="7">
    <location>
        <begin position="178"/>
        <end position="200"/>
    </location>
</feature>
<evidence type="ECO:0000259" key="8">
    <source>
        <dbReference type="PROSITE" id="PS50109"/>
    </source>
</evidence>
<feature type="transmembrane region" description="Helical" evidence="7">
    <location>
        <begin position="100"/>
        <end position="124"/>
    </location>
</feature>
<feature type="transmembrane region" description="Helical" evidence="7">
    <location>
        <begin position="6"/>
        <end position="26"/>
    </location>
</feature>
<dbReference type="Gene3D" id="3.30.450.20">
    <property type="entry name" value="PAS domain"/>
    <property type="match status" value="1"/>
</dbReference>
<dbReference type="Pfam" id="PF16927">
    <property type="entry name" value="HisKA_7TM"/>
    <property type="match status" value="1"/>
</dbReference>
<dbReference type="AlphaFoldDB" id="A0A4V3JWP5"/>
<dbReference type="RefSeq" id="WP_135765802.1">
    <property type="nucleotide sequence ID" value="NZ_RQHV01000062.1"/>
</dbReference>
<evidence type="ECO:0000256" key="2">
    <source>
        <dbReference type="ARBA" id="ARBA00012438"/>
    </source>
</evidence>
<dbReference type="SUPFAM" id="SSF55874">
    <property type="entry name" value="ATPase domain of HSP90 chaperone/DNA topoisomerase II/histidine kinase"/>
    <property type="match status" value="1"/>
</dbReference>
<evidence type="ECO:0000256" key="7">
    <source>
        <dbReference type="SAM" id="Phobius"/>
    </source>
</evidence>
<keyword evidence="5" id="KW-0418">Kinase</keyword>
<reference evidence="9" key="1">
    <citation type="journal article" date="2019" name="PLoS Negl. Trop. Dis.">
        <title>Revisiting the worldwide diversity of Leptospira species in the environment.</title>
        <authorList>
            <person name="Vincent A.T."/>
            <person name="Schiettekatte O."/>
            <person name="Bourhy P."/>
            <person name="Veyrier F.J."/>
            <person name="Picardeau M."/>
        </authorList>
    </citation>
    <scope>NUCLEOTIDE SEQUENCE [LARGE SCALE GENOMIC DNA]</scope>
    <source>
        <strain evidence="9">201400974</strain>
    </source>
</reference>
<feature type="domain" description="Histidine kinase" evidence="8">
    <location>
        <begin position="372"/>
        <end position="589"/>
    </location>
</feature>
<dbReference type="Pfam" id="PF00512">
    <property type="entry name" value="HisKA"/>
    <property type="match status" value="1"/>
</dbReference>
<dbReference type="SMART" id="SM00387">
    <property type="entry name" value="HATPase_c"/>
    <property type="match status" value="1"/>
</dbReference>
<evidence type="ECO:0000256" key="3">
    <source>
        <dbReference type="ARBA" id="ARBA00022553"/>
    </source>
</evidence>
<dbReference type="InterPro" id="IPR013767">
    <property type="entry name" value="PAS_fold"/>
</dbReference>
<dbReference type="EMBL" id="RQHV01000062">
    <property type="protein sequence ID" value="TGN07079.1"/>
    <property type="molecule type" value="Genomic_DNA"/>
</dbReference>
<dbReference type="PROSITE" id="PS50109">
    <property type="entry name" value="HIS_KIN"/>
    <property type="match status" value="1"/>
</dbReference>
<dbReference type="InterPro" id="IPR003661">
    <property type="entry name" value="HisK_dim/P_dom"/>
</dbReference>
<dbReference type="PANTHER" id="PTHR43711:SF31">
    <property type="entry name" value="HISTIDINE KINASE"/>
    <property type="match status" value="1"/>
</dbReference>
<dbReference type="Gene3D" id="1.10.287.130">
    <property type="match status" value="1"/>
</dbReference>
<dbReference type="InterPro" id="IPR005467">
    <property type="entry name" value="His_kinase_dom"/>
</dbReference>
<feature type="transmembrane region" description="Helical" evidence="7">
    <location>
        <begin position="206"/>
        <end position="228"/>
    </location>
</feature>
<dbReference type="Pfam" id="PF00989">
    <property type="entry name" value="PAS"/>
    <property type="match status" value="1"/>
</dbReference>
<gene>
    <name evidence="9" type="ORF">EHS11_18335</name>
</gene>
<organism evidence="9 10">
    <name type="scientific">Leptospira ilyithenensis</name>
    <dbReference type="NCBI Taxonomy" id="2484901"/>
    <lineage>
        <taxon>Bacteria</taxon>
        <taxon>Pseudomonadati</taxon>
        <taxon>Spirochaetota</taxon>
        <taxon>Spirochaetia</taxon>
        <taxon>Leptospirales</taxon>
        <taxon>Leptospiraceae</taxon>
        <taxon>Leptospira</taxon>
    </lineage>
</organism>
<dbReference type="InterPro" id="IPR000014">
    <property type="entry name" value="PAS"/>
</dbReference>
<keyword evidence="7" id="KW-0472">Membrane</keyword>
<name>A0A4V3JWP5_9LEPT</name>
<dbReference type="InterPro" id="IPR004358">
    <property type="entry name" value="Sig_transdc_His_kin-like_C"/>
</dbReference>
<dbReference type="PRINTS" id="PR00344">
    <property type="entry name" value="BCTRLSENSOR"/>
</dbReference>
<dbReference type="Pfam" id="PF02518">
    <property type="entry name" value="HATPase_c"/>
    <property type="match status" value="1"/>
</dbReference>
<dbReference type="SMART" id="SM00388">
    <property type="entry name" value="HisKA"/>
    <property type="match status" value="1"/>
</dbReference>
<dbReference type="EC" id="2.7.13.3" evidence="2"/>
<dbReference type="InterPro" id="IPR036890">
    <property type="entry name" value="HATPase_C_sf"/>
</dbReference>
<keyword evidence="6" id="KW-0902">Two-component regulatory system</keyword>
<evidence type="ECO:0000256" key="4">
    <source>
        <dbReference type="ARBA" id="ARBA00022679"/>
    </source>
</evidence>
<dbReference type="InterPro" id="IPR035965">
    <property type="entry name" value="PAS-like_dom_sf"/>
</dbReference>
<evidence type="ECO:0000313" key="9">
    <source>
        <dbReference type="EMBL" id="TGN07079.1"/>
    </source>
</evidence>
<dbReference type="InterPro" id="IPR031621">
    <property type="entry name" value="HisKA_7TM"/>
</dbReference>
<keyword evidence="4" id="KW-0808">Transferase</keyword>
<dbReference type="InterPro" id="IPR050736">
    <property type="entry name" value="Sensor_HK_Regulatory"/>
</dbReference>
<evidence type="ECO:0000313" key="10">
    <source>
        <dbReference type="Proteomes" id="UP000298264"/>
    </source>
</evidence>
<dbReference type="InterPro" id="IPR003594">
    <property type="entry name" value="HATPase_dom"/>
</dbReference>
<dbReference type="Proteomes" id="UP000298264">
    <property type="component" value="Unassembled WGS sequence"/>
</dbReference>
<comment type="catalytic activity">
    <reaction evidence="1">
        <text>ATP + protein L-histidine = ADP + protein N-phospho-L-histidine.</text>
        <dbReference type="EC" id="2.7.13.3"/>
    </reaction>
</comment>
<accession>A0A4V3JWP5</accession>
<dbReference type="CDD" id="cd00130">
    <property type="entry name" value="PAS"/>
    <property type="match status" value="1"/>
</dbReference>
<sequence>MWQFHPYSLLLGFAFCLNLILGLFVLRSIQLTLIRYLLVMIVGCLVWTGFYGFDFLLIDKDWHRFRIYFIHAGIIIATLGGTLSTIGFTLNRQLLTRRMWILLSIQPLLMAMIILFDPLFGTLLQDTHIEIIEGRTQWVQVLALPGQIVELGGSTIWSCYIAYLILKSILNTRAPARNQFYLILVSFIVLWTTTVFHVLGVRPFPGLALAPVTLSVQVLIFFFAIGYYRMFDLVPLVRGEIVDELDDPVVILDGRNRVIDWNIVAEQLFADGRRYLTLSSTEVFFQSYPELSQKIQNLSEKRNLIQWRWESKDPLRDWDVRVKRVRDRYRISIGLVVVFRDITDQKKLESQMVDANRSLSYANATKDRFLSIISHDLRGPLAGIKVLLKILNEKVKEEDTEIYEMTKSLVDASESVFSLLENLLEWSKLQRGQEEFHPNFTNVNDIVNETIYLFELNAKTKSIQIQNSIPTHATVFCDDQMILTVLRNFLSNAIKFSYNSSSIRIEAEEEGMMWRIKVIDSGVGISADILKKLFHVGETIKSIGTQGENGSGIGLLLCQEFVERNQGKIRVESEIGRGSVFSFTLCKTAFPLDTSE</sequence>
<keyword evidence="10" id="KW-1185">Reference proteome</keyword>
<evidence type="ECO:0000256" key="1">
    <source>
        <dbReference type="ARBA" id="ARBA00000085"/>
    </source>
</evidence>
<evidence type="ECO:0000256" key="6">
    <source>
        <dbReference type="ARBA" id="ARBA00023012"/>
    </source>
</evidence>